<feature type="chain" id="PRO_5005326675" evidence="1">
    <location>
        <begin position="19"/>
        <end position="51"/>
    </location>
</feature>
<evidence type="ECO:0000313" key="3">
    <source>
        <dbReference type="WBParaSite" id="ACAC_0000722401-mRNA-1"/>
    </source>
</evidence>
<keyword evidence="1" id="KW-0732">Signal</keyword>
<accession>A0A0K0DAE2</accession>
<keyword evidence="2" id="KW-1185">Reference proteome</keyword>
<proteinExistence type="predicted"/>
<dbReference type="AlphaFoldDB" id="A0A0K0DAE2"/>
<evidence type="ECO:0000256" key="1">
    <source>
        <dbReference type="SAM" id="SignalP"/>
    </source>
</evidence>
<dbReference type="WBParaSite" id="ACAC_0000722401-mRNA-1">
    <property type="protein sequence ID" value="ACAC_0000722401-mRNA-1"/>
    <property type="gene ID" value="ACAC_0000722401"/>
</dbReference>
<protein>
    <submittedName>
        <fullName evidence="3">Uncharacterized protein</fullName>
    </submittedName>
</protein>
<reference evidence="2" key="1">
    <citation type="submission" date="2012-09" db="EMBL/GenBank/DDBJ databases">
        <authorList>
            <person name="Martin A.A."/>
        </authorList>
    </citation>
    <scope>NUCLEOTIDE SEQUENCE</scope>
</reference>
<organism evidence="2 3">
    <name type="scientific">Angiostrongylus cantonensis</name>
    <name type="common">Rat lungworm</name>
    <dbReference type="NCBI Taxonomy" id="6313"/>
    <lineage>
        <taxon>Eukaryota</taxon>
        <taxon>Metazoa</taxon>
        <taxon>Ecdysozoa</taxon>
        <taxon>Nematoda</taxon>
        <taxon>Chromadorea</taxon>
        <taxon>Rhabditida</taxon>
        <taxon>Rhabditina</taxon>
        <taxon>Rhabditomorpha</taxon>
        <taxon>Strongyloidea</taxon>
        <taxon>Metastrongylidae</taxon>
        <taxon>Angiostrongylus</taxon>
    </lineage>
</organism>
<dbReference type="Proteomes" id="UP000035642">
    <property type="component" value="Unassembled WGS sequence"/>
</dbReference>
<evidence type="ECO:0000313" key="2">
    <source>
        <dbReference type="Proteomes" id="UP000035642"/>
    </source>
</evidence>
<sequence length="51" mass="5863">MFCVIVLLIAFVLVMTRSFTQFFTDGSNSSNDSTKDFSFYFTTPVYIIDTM</sequence>
<name>A0A0K0DAE2_ANGCA</name>
<reference evidence="3" key="2">
    <citation type="submission" date="2017-02" db="UniProtKB">
        <authorList>
            <consortium name="WormBaseParasite"/>
        </authorList>
    </citation>
    <scope>IDENTIFICATION</scope>
</reference>
<feature type="signal peptide" evidence="1">
    <location>
        <begin position="1"/>
        <end position="18"/>
    </location>
</feature>